<gene>
    <name evidence="2" type="ORF">N657DRAFT_3467</name>
</gene>
<evidence type="ECO:0000313" key="3">
    <source>
        <dbReference type="Proteomes" id="UP001302602"/>
    </source>
</evidence>
<dbReference type="Proteomes" id="UP001302602">
    <property type="component" value="Unassembled WGS sequence"/>
</dbReference>
<sequence>MDILLPGCRRSQGKQRVTIREPSVSANSPPGRGESLHTSTHVIRCVVSRVPSPDAGLTESTLELYYRGPGRAHGGGAVEYGLSVRGRIRRQMSGPIARRNHRLADSPPASPHGLPVVLAAVVVPSAHGMLSATARHRMASRQDVWCCQRERARLSCAECFAKRRKGKAMMLSKFGTQAAAL</sequence>
<dbReference type="GeneID" id="87823688"/>
<name>A0AAN6U8A7_9PEZI</name>
<feature type="region of interest" description="Disordered" evidence="1">
    <location>
        <begin position="1"/>
        <end position="38"/>
    </location>
</feature>
<accession>A0AAN6U8A7</accession>
<organism evidence="2 3">
    <name type="scientific">Parathielavia appendiculata</name>
    <dbReference type="NCBI Taxonomy" id="2587402"/>
    <lineage>
        <taxon>Eukaryota</taxon>
        <taxon>Fungi</taxon>
        <taxon>Dikarya</taxon>
        <taxon>Ascomycota</taxon>
        <taxon>Pezizomycotina</taxon>
        <taxon>Sordariomycetes</taxon>
        <taxon>Sordariomycetidae</taxon>
        <taxon>Sordariales</taxon>
        <taxon>Chaetomiaceae</taxon>
        <taxon>Parathielavia</taxon>
    </lineage>
</organism>
<dbReference type="RefSeq" id="XP_062651875.1">
    <property type="nucleotide sequence ID" value="XM_062786918.1"/>
</dbReference>
<comment type="caution">
    <text evidence="2">The sequence shown here is derived from an EMBL/GenBank/DDBJ whole genome shotgun (WGS) entry which is preliminary data.</text>
</comment>
<proteinExistence type="predicted"/>
<keyword evidence="3" id="KW-1185">Reference proteome</keyword>
<dbReference type="AlphaFoldDB" id="A0AAN6U8A7"/>
<reference evidence="2" key="2">
    <citation type="submission" date="2023-05" db="EMBL/GenBank/DDBJ databases">
        <authorList>
            <consortium name="Lawrence Berkeley National Laboratory"/>
            <person name="Steindorff A."/>
            <person name="Hensen N."/>
            <person name="Bonometti L."/>
            <person name="Westerberg I."/>
            <person name="Brannstrom I.O."/>
            <person name="Guillou S."/>
            <person name="Cros-Aarteil S."/>
            <person name="Calhoun S."/>
            <person name="Haridas S."/>
            <person name="Kuo A."/>
            <person name="Mondo S."/>
            <person name="Pangilinan J."/>
            <person name="Riley R."/>
            <person name="Labutti K."/>
            <person name="Andreopoulos B."/>
            <person name="Lipzen A."/>
            <person name="Chen C."/>
            <person name="Yanf M."/>
            <person name="Daum C."/>
            <person name="Ng V."/>
            <person name="Clum A."/>
            <person name="Ohm R."/>
            <person name="Martin F."/>
            <person name="Silar P."/>
            <person name="Natvig D."/>
            <person name="Lalanne C."/>
            <person name="Gautier V."/>
            <person name="Ament-Velasquez S.L."/>
            <person name="Kruys A."/>
            <person name="Hutchinson M.I."/>
            <person name="Powell A.J."/>
            <person name="Barry K."/>
            <person name="Miller A.N."/>
            <person name="Grigoriev I.V."/>
            <person name="Debuchy R."/>
            <person name="Gladieux P."/>
            <person name="Thoren M.H."/>
            <person name="Johannesson H."/>
        </authorList>
    </citation>
    <scope>NUCLEOTIDE SEQUENCE</scope>
    <source>
        <strain evidence="2">CBS 731.68</strain>
    </source>
</reference>
<protein>
    <submittedName>
        <fullName evidence="2">Uncharacterized protein</fullName>
    </submittedName>
</protein>
<evidence type="ECO:0000313" key="2">
    <source>
        <dbReference type="EMBL" id="KAK4128104.1"/>
    </source>
</evidence>
<reference evidence="2" key="1">
    <citation type="journal article" date="2023" name="Mol. Phylogenet. Evol.">
        <title>Genome-scale phylogeny and comparative genomics of the fungal order Sordariales.</title>
        <authorList>
            <person name="Hensen N."/>
            <person name="Bonometti L."/>
            <person name="Westerberg I."/>
            <person name="Brannstrom I.O."/>
            <person name="Guillou S."/>
            <person name="Cros-Aarteil S."/>
            <person name="Calhoun S."/>
            <person name="Haridas S."/>
            <person name="Kuo A."/>
            <person name="Mondo S."/>
            <person name="Pangilinan J."/>
            <person name="Riley R."/>
            <person name="LaButti K."/>
            <person name="Andreopoulos B."/>
            <person name="Lipzen A."/>
            <person name="Chen C."/>
            <person name="Yan M."/>
            <person name="Daum C."/>
            <person name="Ng V."/>
            <person name="Clum A."/>
            <person name="Steindorff A."/>
            <person name="Ohm R.A."/>
            <person name="Martin F."/>
            <person name="Silar P."/>
            <person name="Natvig D.O."/>
            <person name="Lalanne C."/>
            <person name="Gautier V."/>
            <person name="Ament-Velasquez S.L."/>
            <person name="Kruys A."/>
            <person name="Hutchinson M.I."/>
            <person name="Powell A.J."/>
            <person name="Barry K."/>
            <person name="Miller A.N."/>
            <person name="Grigoriev I.V."/>
            <person name="Debuchy R."/>
            <person name="Gladieux P."/>
            <person name="Hiltunen Thoren M."/>
            <person name="Johannesson H."/>
        </authorList>
    </citation>
    <scope>NUCLEOTIDE SEQUENCE</scope>
    <source>
        <strain evidence="2">CBS 731.68</strain>
    </source>
</reference>
<evidence type="ECO:0000256" key="1">
    <source>
        <dbReference type="SAM" id="MobiDB-lite"/>
    </source>
</evidence>
<dbReference type="EMBL" id="MU853223">
    <property type="protein sequence ID" value="KAK4128104.1"/>
    <property type="molecule type" value="Genomic_DNA"/>
</dbReference>